<dbReference type="EMBL" id="WAGX01000008">
    <property type="protein sequence ID" value="KAB1434386.1"/>
    <property type="molecule type" value="Genomic_DNA"/>
</dbReference>
<evidence type="ECO:0000313" key="2">
    <source>
        <dbReference type="EMBL" id="KAB1434386.1"/>
    </source>
</evidence>
<reference evidence="2 3" key="1">
    <citation type="submission" date="2019-09" db="EMBL/GenBank/DDBJ databases">
        <authorList>
            <person name="Valk L.C."/>
        </authorList>
    </citation>
    <scope>NUCLEOTIDE SEQUENCE [LARGE SCALE GENOMIC DNA]</scope>
    <source>
        <strain evidence="2">GalUA</strain>
    </source>
</reference>
<gene>
    <name evidence="2" type="ORF">F7O84_18025</name>
</gene>
<dbReference type="OrthoDB" id="2111604at2"/>
<feature type="transmembrane region" description="Helical" evidence="1">
    <location>
        <begin position="41"/>
        <end position="62"/>
    </location>
</feature>
<proteinExistence type="predicted"/>
<reference evidence="2 3" key="2">
    <citation type="submission" date="2020-02" db="EMBL/GenBank/DDBJ databases">
        <title>Candidatus Galacturonibacter soehngenii shows hetero-acetogenic catabolism of galacturonic acid but lacks a canonical carbon monoxide dehydrogenase/acetyl-CoA synthase complex.</title>
        <authorList>
            <person name="Diender M."/>
            <person name="Stouten G.R."/>
            <person name="Petersen J.F."/>
            <person name="Nielsen P.H."/>
            <person name="Dueholm M.S."/>
            <person name="Pronk J.T."/>
            <person name="Van Loosdrecht M.C.M."/>
        </authorList>
    </citation>
    <scope>NUCLEOTIDE SEQUENCE [LARGE SCALE GENOMIC DNA]</scope>
    <source>
        <strain evidence="2">GalUA</strain>
    </source>
</reference>
<name>A0A7V7QHG8_9FIRM</name>
<protein>
    <recommendedName>
        <fullName evidence="4">YbbR-like domain-containing protein</fullName>
    </recommendedName>
</protein>
<comment type="caution">
    <text evidence="2">The sequence shown here is derived from an EMBL/GenBank/DDBJ whole genome shotgun (WGS) entry which is preliminary data.</text>
</comment>
<evidence type="ECO:0008006" key="4">
    <source>
        <dbReference type="Google" id="ProtNLM"/>
    </source>
</evidence>
<keyword evidence="3" id="KW-1185">Reference proteome</keyword>
<keyword evidence="1" id="KW-0472">Membrane</keyword>
<dbReference type="PANTHER" id="PTHR37804">
    <property type="entry name" value="CDAA REGULATORY PROTEIN CDAR"/>
    <property type="match status" value="1"/>
</dbReference>
<dbReference type="InterPro" id="IPR012505">
    <property type="entry name" value="YbbR"/>
</dbReference>
<dbReference type="Pfam" id="PF07949">
    <property type="entry name" value="YbbR"/>
    <property type="match status" value="2"/>
</dbReference>
<evidence type="ECO:0000313" key="3">
    <source>
        <dbReference type="Proteomes" id="UP000461768"/>
    </source>
</evidence>
<organism evidence="2 3">
    <name type="scientific">Candidatus Galacturonatibacter soehngenii</name>
    <dbReference type="NCBI Taxonomy" id="2307010"/>
    <lineage>
        <taxon>Bacteria</taxon>
        <taxon>Bacillati</taxon>
        <taxon>Bacillota</taxon>
        <taxon>Clostridia</taxon>
        <taxon>Lachnospirales</taxon>
        <taxon>Lachnospiraceae</taxon>
        <taxon>Candidatus Galacturonatibacter</taxon>
    </lineage>
</organism>
<accession>A0A7V7QHG8</accession>
<dbReference type="InterPro" id="IPR053154">
    <property type="entry name" value="c-di-AMP_regulator"/>
</dbReference>
<dbReference type="Proteomes" id="UP000461768">
    <property type="component" value="Unassembled WGS sequence"/>
</dbReference>
<evidence type="ECO:0000256" key="1">
    <source>
        <dbReference type="SAM" id="Phobius"/>
    </source>
</evidence>
<dbReference type="PANTHER" id="PTHR37804:SF1">
    <property type="entry name" value="CDAA REGULATORY PROTEIN CDAR"/>
    <property type="match status" value="1"/>
</dbReference>
<dbReference type="Gene3D" id="2.170.120.40">
    <property type="entry name" value="YbbR-like domain"/>
    <property type="match status" value="2"/>
</dbReference>
<keyword evidence="1" id="KW-1133">Transmembrane helix</keyword>
<keyword evidence="1" id="KW-0812">Transmembrane</keyword>
<dbReference type="AlphaFoldDB" id="A0A7V7QHG8"/>
<sequence>MWMQNSYEVNYMHCKIKVLRVEDFEKQKGGLRMKKKLTHNWGLKILSTLFAIVLWLIVVNIIDPVEKKSFNNVAVTIRNESVIENQGKVYDIIDNSDVISITVKGRRSALANMKSSDFVAIADMKEMIVMDTIPIIEISATKNNNKISEIIPKTQTVKISVEDSATKQFAITTSTSGTLVEGYAVGDITCFPSVLKVTGAASVVNKINKVMVTVEVSDVTTTISQSATPKFYDSDGDVIEATSLEYSTDKISVTVDLLKTKEVSLNFKVKGTPSDDYQYVESVYSPDTITIAGDEEELALISSLDINKDEDAINLNGATDNIQQIVDITSYLPSTVRLVDSSEASILVTAILEKKTTKNIELSKNNIKLSNLSSRLSFNYANNDNIIVKVKGLAENISKITADDITASIDLKDISETGTKTLPVSLSLSGELDAQIDGEVTVEAVITKSNTSTNRQ</sequence>
<dbReference type="Gene3D" id="2.170.120.30">
    <property type="match status" value="2"/>
</dbReference>